<reference evidence="2" key="1">
    <citation type="submission" date="2023-07" db="EMBL/GenBank/DDBJ databases">
        <title>A chromosome-level genome assembly of Lolium multiflorum.</title>
        <authorList>
            <person name="Chen Y."/>
            <person name="Copetti D."/>
            <person name="Kolliker R."/>
            <person name="Studer B."/>
        </authorList>
    </citation>
    <scope>NUCLEOTIDE SEQUENCE</scope>
    <source>
        <strain evidence="2">02402/16</strain>
        <tissue evidence="2">Leaf</tissue>
    </source>
</reference>
<accession>A0AAD8QGI1</accession>
<organism evidence="2 3">
    <name type="scientific">Lolium multiflorum</name>
    <name type="common">Italian ryegrass</name>
    <name type="synonym">Lolium perenne subsp. multiflorum</name>
    <dbReference type="NCBI Taxonomy" id="4521"/>
    <lineage>
        <taxon>Eukaryota</taxon>
        <taxon>Viridiplantae</taxon>
        <taxon>Streptophyta</taxon>
        <taxon>Embryophyta</taxon>
        <taxon>Tracheophyta</taxon>
        <taxon>Spermatophyta</taxon>
        <taxon>Magnoliopsida</taxon>
        <taxon>Liliopsida</taxon>
        <taxon>Poales</taxon>
        <taxon>Poaceae</taxon>
        <taxon>BOP clade</taxon>
        <taxon>Pooideae</taxon>
        <taxon>Poodae</taxon>
        <taxon>Poeae</taxon>
        <taxon>Poeae Chloroplast Group 2 (Poeae type)</taxon>
        <taxon>Loliodinae</taxon>
        <taxon>Loliinae</taxon>
        <taxon>Lolium</taxon>
    </lineage>
</organism>
<sequence>YTLVQRDACYSERSTPTQIIASNEVSPEAEDFDPEVAVLAGEGLKHGRLWFGDGCVNPAKEEMAAKEQAAQEQRAHMEQQIHDDGADATAKEMMQQQAQMSWLMSQMVLSTPPGSIAAPPPYSMPWMPPPPTQTPGTPVTVNNMNIIRRMNRDPYVRRHSSKPPSDTSSDDELHLPLRSDTSSGKAAAGAIGGTELDAAAATIPRRRLTREEEWLGWEEDAEEEESEDAAAAVARAKAKAAKAKVAKARAAKAKAKAKARRGREHRRRGRTPTRRAHRLFGRGDEQEAPPR</sequence>
<feature type="region of interest" description="Disordered" evidence="1">
    <location>
        <begin position="252"/>
        <end position="291"/>
    </location>
</feature>
<keyword evidence="3" id="KW-1185">Reference proteome</keyword>
<name>A0AAD8QGI1_LOLMU</name>
<feature type="compositionally biased region" description="Basic and acidic residues" evidence="1">
    <location>
        <begin position="281"/>
        <end position="291"/>
    </location>
</feature>
<comment type="caution">
    <text evidence="2">The sequence shown here is derived from an EMBL/GenBank/DDBJ whole genome shotgun (WGS) entry which is preliminary data.</text>
</comment>
<dbReference type="EMBL" id="JAUUTY010000291">
    <property type="protein sequence ID" value="KAK1602258.1"/>
    <property type="molecule type" value="Genomic_DNA"/>
</dbReference>
<dbReference type="Proteomes" id="UP001231189">
    <property type="component" value="Unassembled WGS sequence"/>
</dbReference>
<protein>
    <submittedName>
        <fullName evidence="2">Uncharacterized protein</fullName>
    </submittedName>
</protein>
<evidence type="ECO:0000313" key="3">
    <source>
        <dbReference type="Proteomes" id="UP001231189"/>
    </source>
</evidence>
<feature type="compositionally biased region" description="Basic residues" evidence="1">
    <location>
        <begin position="252"/>
        <end position="280"/>
    </location>
</feature>
<gene>
    <name evidence="2" type="ORF">QYE76_007981</name>
</gene>
<feature type="non-terminal residue" evidence="2">
    <location>
        <position position="1"/>
    </location>
</feature>
<evidence type="ECO:0000313" key="2">
    <source>
        <dbReference type="EMBL" id="KAK1602258.1"/>
    </source>
</evidence>
<proteinExistence type="predicted"/>
<evidence type="ECO:0000256" key="1">
    <source>
        <dbReference type="SAM" id="MobiDB-lite"/>
    </source>
</evidence>
<dbReference type="AlphaFoldDB" id="A0AAD8QGI1"/>
<feature type="region of interest" description="Disordered" evidence="1">
    <location>
        <begin position="150"/>
        <end position="193"/>
    </location>
</feature>